<feature type="compositionally biased region" description="Polar residues" evidence="6">
    <location>
        <begin position="1"/>
        <end position="11"/>
    </location>
</feature>
<evidence type="ECO:0000256" key="2">
    <source>
        <dbReference type="ARBA" id="ARBA00012704"/>
    </source>
</evidence>
<keyword evidence="3" id="KW-0328">Glycosyltransferase</keyword>
<comment type="catalytic activity">
    <reaction evidence="5">
        <text>a di-trans,poly-cis-dolichyl phosphate + GDP-alpha-D-mannose = a di-trans,poly-cis-dolichyl beta-D-mannosyl phosphate + GDP</text>
        <dbReference type="Rhea" id="RHEA:21184"/>
        <dbReference type="Rhea" id="RHEA-COMP:19498"/>
        <dbReference type="Rhea" id="RHEA-COMP:19501"/>
        <dbReference type="ChEBI" id="CHEBI:57527"/>
        <dbReference type="ChEBI" id="CHEBI:57683"/>
        <dbReference type="ChEBI" id="CHEBI:58189"/>
        <dbReference type="ChEBI" id="CHEBI:58211"/>
        <dbReference type="EC" id="2.4.1.83"/>
    </reaction>
</comment>
<accession>A0A291RDV3</accession>
<evidence type="ECO:0000259" key="7">
    <source>
        <dbReference type="Pfam" id="PF00535"/>
    </source>
</evidence>
<dbReference type="Gene3D" id="3.90.550.10">
    <property type="entry name" value="Spore Coat Polysaccharide Biosynthesis Protein SpsA, Chain A"/>
    <property type="match status" value="1"/>
</dbReference>
<evidence type="ECO:0000256" key="1">
    <source>
        <dbReference type="ARBA" id="ARBA00006739"/>
    </source>
</evidence>
<evidence type="ECO:0000256" key="4">
    <source>
        <dbReference type="ARBA" id="ARBA00022679"/>
    </source>
</evidence>
<dbReference type="GO" id="GO:0004582">
    <property type="term" value="F:dolichyl-phosphate beta-D-mannosyltransferase activity"/>
    <property type="evidence" value="ECO:0007669"/>
    <property type="project" value="UniProtKB-EC"/>
</dbReference>
<reference evidence="8 9" key="1">
    <citation type="submission" date="2017-10" db="EMBL/GenBank/DDBJ databases">
        <title>Comparative genomics between pathogenic Norcardia.</title>
        <authorList>
            <person name="Zeng L."/>
        </authorList>
    </citation>
    <scope>NUCLEOTIDE SEQUENCE [LARGE SCALE GENOMIC DNA]</scope>
    <source>
        <strain evidence="8 9">NC_YFY_NT001</strain>
    </source>
</reference>
<protein>
    <recommendedName>
        <fullName evidence="2">dolichyl-phosphate beta-D-mannosyltransferase</fullName>
        <ecNumber evidence="2">2.4.1.83</ecNumber>
    </recommendedName>
</protein>
<feature type="region of interest" description="Disordered" evidence="6">
    <location>
        <begin position="1"/>
        <end position="21"/>
    </location>
</feature>
<gene>
    <name evidence="8" type="ORF">CRH09_03980</name>
</gene>
<dbReference type="GO" id="GO:0009247">
    <property type="term" value="P:glycolipid biosynthetic process"/>
    <property type="evidence" value="ECO:0007669"/>
    <property type="project" value="TreeGrafter"/>
</dbReference>
<evidence type="ECO:0000256" key="3">
    <source>
        <dbReference type="ARBA" id="ARBA00022676"/>
    </source>
</evidence>
<evidence type="ECO:0000313" key="8">
    <source>
        <dbReference type="EMBL" id="ATL65490.1"/>
    </source>
</evidence>
<feature type="domain" description="Glycosyltransferase 2-like" evidence="7">
    <location>
        <begin position="41"/>
        <end position="200"/>
    </location>
</feature>
<comment type="similarity">
    <text evidence="1">Belongs to the glycosyltransferase 2 family.</text>
</comment>
<dbReference type="InterPro" id="IPR029044">
    <property type="entry name" value="Nucleotide-diphossugar_trans"/>
</dbReference>
<dbReference type="KEGG" id="ntp:CRH09_03980"/>
<dbReference type="EMBL" id="CP023778">
    <property type="protein sequence ID" value="ATL65490.1"/>
    <property type="molecule type" value="Genomic_DNA"/>
</dbReference>
<dbReference type="InterPro" id="IPR001173">
    <property type="entry name" value="Glyco_trans_2-like"/>
</dbReference>
<evidence type="ECO:0000256" key="5">
    <source>
        <dbReference type="ARBA" id="ARBA00050499"/>
    </source>
</evidence>
<name>A0A291RDV3_9NOCA</name>
<dbReference type="PANTHER" id="PTHR43398:SF1">
    <property type="entry name" value="DOLICHOL-PHOSPHATE MANNOSYLTRANSFERASE SUBUNIT 1"/>
    <property type="match status" value="1"/>
</dbReference>
<dbReference type="PANTHER" id="PTHR43398">
    <property type="entry name" value="DOLICHOL-PHOSPHATE MANNOSYLTRANSFERASE SUBUNIT 1"/>
    <property type="match status" value="1"/>
</dbReference>
<organism evidence="8 9">
    <name type="scientific">Nocardia terpenica</name>
    <dbReference type="NCBI Taxonomy" id="455432"/>
    <lineage>
        <taxon>Bacteria</taxon>
        <taxon>Bacillati</taxon>
        <taxon>Actinomycetota</taxon>
        <taxon>Actinomycetes</taxon>
        <taxon>Mycobacteriales</taxon>
        <taxon>Nocardiaceae</taxon>
        <taxon>Nocardia</taxon>
    </lineage>
</organism>
<keyword evidence="4" id="KW-0808">Transferase</keyword>
<evidence type="ECO:0000256" key="6">
    <source>
        <dbReference type="SAM" id="MobiDB-lite"/>
    </source>
</evidence>
<dbReference type="EC" id="2.4.1.83" evidence="2"/>
<dbReference type="GO" id="GO:0016020">
    <property type="term" value="C:membrane"/>
    <property type="evidence" value="ECO:0007669"/>
    <property type="project" value="GOC"/>
</dbReference>
<dbReference type="CDD" id="cd06442">
    <property type="entry name" value="DPM1_like"/>
    <property type="match status" value="1"/>
</dbReference>
<evidence type="ECO:0000313" key="9">
    <source>
        <dbReference type="Proteomes" id="UP000221961"/>
    </source>
</evidence>
<dbReference type="InterPro" id="IPR039528">
    <property type="entry name" value="DPM1-like"/>
</dbReference>
<dbReference type="AlphaFoldDB" id="A0A291RDV3"/>
<sequence length="276" mass="29691">MPAGTSTTATDPTGLLSGGSATVSRGISSVRRLGGRLVKVTVVVPTYDERENLPVAVERLTALPVADLHILVVDDNSPDGTGEVADKLAAERPSAVGVLHRTEKDGLGRAYIAGITRALDEGADVIIQMDADLSHPAEVIPAMLEKLETSGAGVVLGSRYVEGGSTAAEWKWYRKALSAWANFYVNLILRLGVKDSTAGFKAWKAETLRAIDVASIHSNGYSFQVEMNYRTIRKGITIAEVPIRFEERTKGASKMSLAVQLESALMPWKLLFGRKL</sequence>
<dbReference type="Proteomes" id="UP000221961">
    <property type="component" value="Chromosome"/>
</dbReference>
<dbReference type="Pfam" id="PF00535">
    <property type="entry name" value="Glycos_transf_2"/>
    <property type="match status" value="1"/>
</dbReference>
<dbReference type="FunFam" id="3.90.550.10:FF:000122">
    <property type="entry name" value="Dolichol-phosphate mannosyltransferase subunit 1"/>
    <property type="match status" value="1"/>
</dbReference>
<dbReference type="SUPFAM" id="SSF53448">
    <property type="entry name" value="Nucleotide-diphospho-sugar transferases"/>
    <property type="match status" value="1"/>
</dbReference>
<proteinExistence type="inferred from homology"/>